<dbReference type="Gene3D" id="3.90.190.20">
    <property type="entry name" value="Mur ligase, C-terminal domain"/>
    <property type="match status" value="1"/>
</dbReference>
<feature type="domain" description="Mur ligase central" evidence="14">
    <location>
        <begin position="97"/>
        <end position="281"/>
    </location>
</feature>
<dbReference type="Pfam" id="PF08245">
    <property type="entry name" value="Mur_ligase_M"/>
    <property type="match status" value="1"/>
</dbReference>
<keyword evidence="7 10" id="KW-0573">Peptidoglycan synthesis</keyword>
<evidence type="ECO:0000256" key="7">
    <source>
        <dbReference type="ARBA" id="ARBA00022984"/>
    </source>
</evidence>
<evidence type="ECO:0000259" key="14">
    <source>
        <dbReference type="Pfam" id="PF08245"/>
    </source>
</evidence>
<name>A0ABV9K991_9PORP</name>
<comment type="subcellular location">
    <subcellularLocation>
        <location evidence="10 11">Cytoplasm</location>
    </subcellularLocation>
</comment>
<keyword evidence="5 10" id="KW-0067">ATP-binding</keyword>
<dbReference type="InterPro" id="IPR036615">
    <property type="entry name" value="Mur_ligase_C_dom_sf"/>
</dbReference>
<keyword evidence="3 10" id="KW-0132">Cell division</keyword>
<dbReference type="InterPro" id="IPR005863">
    <property type="entry name" value="UDP-N-AcMur_synth"/>
</dbReference>
<keyword evidence="16" id="KW-1185">Reference proteome</keyword>
<evidence type="ECO:0000256" key="2">
    <source>
        <dbReference type="ARBA" id="ARBA00022598"/>
    </source>
</evidence>
<dbReference type="EC" id="6.3.2.10" evidence="10 11"/>
<dbReference type="GO" id="GO:0047480">
    <property type="term" value="F:UDP-N-acetylmuramoyl-tripeptide-D-alanyl-D-alanine ligase activity"/>
    <property type="evidence" value="ECO:0007669"/>
    <property type="project" value="UniProtKB-EC"/>
</dbReference>
<keyword evidence="8 10" id="KW-0131">Cell cycle</keyword>
<keyword evidence="4 10" id="KW-0547">Nucleotide-binding</keyword>
<reference evidence="16" key="1">
    <citation type="journal article" date="2019" name="Int. J. Syst. Evol. Microbiol.">
        <title>The Global Catalogue of Microorganisms (GCM) 10K type strain sequencing project: providing services to taxonomists for standard genome sequencing and annotation.</title>
        <authorList>
            <consortium name="The Broad Institute Genomics Platform"/>
            <consortium name="The Broad Institute Genome Sequencing Center for Infectious Disease"/>
            <person name="Wu L."/>
            <person name="Ma J."/>
        </authorList>
    </citation>
    <scope>NUCLEOTIDE SEQUENCE [LARGE SCALE GENOMIC DNA]</scope>
    <source>
        <strain evidence="16">CGMCC 4.7357</strain>
    </source>
</reference>
<comment type="caution">
    <text evidence="15">The sequence shown here is derived from an EMBL/GenBank/DDBJ whole genome shotgun (WGS) entry which is preliminary data.</text>
</comment>
<dbReference type="Pfam" id="PF01225">
    <property type="entry name" value="Mur_ligase"/>
    <property type="match status" value="1"/>
</dbReference>
<evidence type="ECO:0000313" key="15">
    <source>
        <dbReference type="EMBL" id="MFC4666513.1"/>
    </source>
</evidence>
<keyword evidence="1 10" id="KW-0963">Cytoplasm</keyword>
<evidence type="ECO:0000259" key="12">
    <source>
        <dbReference type="Pfam" id="PF01225"/>
    </source>
</evidence>
<dbReference type="InterPro" id="IPR035911">
    <property type="entry name" value="MurE/MurF_N"/>
</dbReference>
<feature type="domain" description="Mur ligase C-terminal" evidence="13">
    <location>
        <begin position="305"/>
        <end position="426"/>
    </location>
</feature>
<dbReference type="NCBIfam" id="TIGR01143">
    <property type="entry name" value="murF"/>
    <property type="match status" value="1"/>
</dbReference>
<dbReference type="InterPro" id="IPR000713">
    <property type="entry name" value="Mur_ligase_N"/>
</dbReference>
<dbReference type="InterPro" id="IPR036565">
    <property type="entry name" value="Mur-like_cat_sf"/>
</dbReference>
<dbReference type="RefSeq" id="WP_380079654.1">
    <property type="nucleotide sequence ID" value="NZ_JBHSGO010000204.1"/>
</dbReference>
<dbReference type="SUPFAM" id="SSF53244">
    <property type="entry name" value="MurD-like peptide ligases, peptide-binding domain"/>
    <property type="match status" value="1"/>
</dbReference>
<keyword evidence="9 10" id="KW-0961">Cell wall biogenesis/degradation</keyword>
<comment type="pathway">
    <text evidence="10 11">Cell wall biogenesis; peptidoglycan biosynthesis.</text>
</comment>
<feature type="domain" description="Mur ligase N-terminal catalytic" evidence="12">
    <location>
        <begin position="16"/>
        <end position="86"/>
    </location>
</feature>
<evidence type="ECO:0000256" key="4">
    <source>
        <dbReference type="ARBA" id="ARBA00022741"/>
    </source>
</evidence>
<comment type="similarity">
    <text evidence="10">Belongs to the MurCDEF family. MurF subfamily.</text>
</comment>
<comment type="function">
    <text evidence="10 11">Involved in cell wall formation. Catalyzes the final step in the synthesis of UDP-N-acetylmuramoyl-pentapeptide, the precursor of murein.</text>
</comment>
<keyword evidence="6 10" id="KW-0133">Cell shape</keyword>
<dbReference type="PANTHER" id="PTHR43024">
    <property type="entry name" value="UDP-N-ACETYLMURAMOYL-TRIPEPTIDE--D-ALANYL-D-ALANINE LIGASE"/>
    <property type="match status" value="1"/>
</dbReference>
<evidence type="ECO:0000256" key="11">
    <source>
        <dbReference type="RuleBase" id="RU004136"/>
    </source>
</evidence>
<protein>
    <recommendedName>
        <fullName evidence="10 11">UDP-N-acetylmuramoyl-tripeptide--D-alanyl-D-alanine ligase</fullName>
        <ecNumber evidence="10 11">6.3.2.10</ecNumber>
    </recommendedName>
    <alternativeName>
        <fullName evidence="10">D-alanyl-D-alanine-adding enzyme</fullName>
    </alternativeName>
</protein>
<evidence type="ECO:0000256" key="3">
    <source>
        <dbReference type="ARBA" id="ARBA00022618"/>
    </source>
</evidence>
<evidence type="ECO:0000256" key="10">
    <source>
        <dbReference type="HAMAP-Rule" id="MF_02019"/>
    </source>
</evidence>
<dbReference type="SUPFAM" id="SSF63418">
    <property type="entry name" value="MurE/MurF N-terminal domain"/>
    <property type="match status" value="1"/>
</dbReference>
<dbReference type="Pfam" id="PF02875">
    <property type="entry name" value="Mur_ligase_C"/>
    <property type="match status" value="1"/>
</dbReference>
<feature type="binding site" evidence="10">
    <location>
        <begin position="99"/>
        <end position="105"/>
    </location>
    <ligand>
        <name>ATP</name>
        <dbReference type="ChEBI" id="CHEBI:30616"/>
    </ligand>
</feature>
<dbReference type="Gene3D" id="3.40.1190.10">
    <property type="entry name" value="Mur-like, catalytic domain"/>
    <property type="match status" value="1"/>
</dbReference>
<evidence type="ECO:0000256" key="8">
    <source>
        <dbReference type="ARBA" id="ARBA00023306"/>
    </source>
</evidence>
<accession>A0ABV9K991</accession>
<dbReference type="EMBL" id="JBHSGO010000204">
    <property type="protein sequence ID" value="MFC4666513.1"/>
    <property type="molecule type" value="Genomic_DNA"/>
</dbReference>
<gene>
    <name evidence="10 15" type="primary">murF</name>
    <name evidence="15" type="ORF">ACFO3G_07900</name>
</gene>
<dbReference type="HAMAP" id="MF_02019">
    <property type="entry name" value="MurF"/>
    <property type="match status" value="1"/>
</dbReference>
<dbReference type="SUPFAM" id="SSF53623">
    <property type="entry name" value="MurD-like peptide ligases, catalytic domain"/>
    <property type="match status" value="1"/>
</dbReference>
<evidence type="ECO:0000256" key="6">
    <source>
        <dbReference type="ARBA" id="ARBA00022960"/>
    </source>
</evidence>
<sequence>MDIAQLYRVFLKHPDVCTDSRKVAKDVIFFALKGVSFDGNKFASKALEGGAAYVVVDDPSVVSDQDDRYILVKDVLKTLQQLAAYHRQQLKLPVLAITGTNGKTTTKELIATVLNRGYNVLATEGNLNNHIGVPLTLLKLRPEHQIAVVEMGASHPGDIKELVDIANPDYGLITNIGKAHLEGFGSIEGVRKTKGELYDYIRKHDGILFVNSDDPTLMEMSEGISRVTYGTDTSATFYAQIIYARPMMLSFRWRQVSMPHDISTHLVGEYNLPNALAAVAIGRFFDVATDGIMEAIAEYTPTNNRSQLTQTDRNTLIVDAYNANPVSMKVALDNFDKIRTDLPKVVILGDMKELGKESLQEHKTILNILVEKSFDKIMLVGKEFGAATENLTSQRQNTLLFESAQDLEEYLEQHPIDQSIILIKGSHSVHLENIASLC</sequence>
<dbReference type="Proteomes" id="UP001596020">
    <property type="component" value="Unassembled WGS sequence"/>
</dbReference>
<evidence type="ECO:0000256" key="9">
    <source>
        <dbReference type="ARBA" id="ARBA00023316"/>
    </source>
</evidence>
<evidence type="ECO:0000313" key="16">
    <source>
        <dbReference type="Proteomes" id="UP001596020"/>
    </source>
</evidence>
<dbReference type="Gene3D" id="3.40.1390.10">
    <property type="entry name" value="MurE/MurF, N-terminal domain"/>
    <property type="match status" value="1"/>
</dbReference>
<dbReference type="InterPro" id="IPR004101">
    <property type="entry name" value="Mur_ligase_C"/>
</dbReference>
<evidence type="ECO:0000256" key="5">
    <source>
        <dbReference type="ARBA" id="ARBA00022840"/>
    </source>
</evidence>
<evidence type="ECO:0000256" key="1">
    <source>
        <dbReference type="ARBA" id="ARBA00022490"/>
    </source>
</evidence>
<organism evidence="15 16">
    <name type="scientific">Falsiporphyromonas endometrii</name>
    <dbReference type="NCBI Taxonomy" id="1387297"/>
    <lineage>
        <taxon>Bacteria</taxon>
        <taxon>Pseudomonadati</taxon>
        <taxon>Bacteroidota</taxon>
        <taxon>Bacteroidia</taxon>
        <taxon>Bacteroidales</taxon>
        <taxon>Porphyromonadaceae</taxon>
        <taxon>Falsiporphyromonas</taxon>
    </lineage>
</organism>
<comment type="catalytic activity">
    <reaction evidence="10 11">
        <text>D-alanyl-D-alanine + UDP-N-acetyl-alpha-D-muramoyl-L-alanyl-gamma-D-glutamyl-meso-2,6-diaminopimelate + ATP = UDP-N-acetyl-alpha-D-muramoyl-L-alanyl-gamma-D-glutamyl-meso-2,6-diaminopimeloyl-D-alanyl-D-alanine + ADP + phosphate + H(+)</text>
        <dbReference type="Rhea" id="RHEA:28374"/>
        <dbReference type="ChEBI" id="CHEBI:15378"/>
        <dbReference type="ChEBI" id="CHEBI:30616"/>
        <dbReference type="ChEBI" id="CHEBI:43474"/>
        <dbReference type="ChEBI" id="CHEBI:57822"/>
        <dbReference type="ChEBI" id="CHEBI:61386"/>
        <dbReference type="ChEBI" id="CHEBI:83905"/>
        <dbReference type="ChEBI" id="CHEBI:456216"/>
        <dbReference type="EC" id="6.3.2.10"/>
    </reaction>
</comment>
<keyword evidence="2 10" id="KW-0436">Ligase</keyword>
<proteinExistence type="inferred from homology"/>
<dbReference type="InterPro" id="IPR051046">
    <property type="entry name" value="MurCDEF_CellWall_CoF430Synth"/>
</dbReference>
<dbReference type="InterPro" id="IPR013221">
    <property type="entry name" value="Mur_ligase_cen"/>
</dbReference>
<dbReference type="PANTHER" id="PTHR43024:SF1">
    <property type="entry name" value="UDP-N-ACETYLMURAMOYL-TRIPEPTIDE--D-ALANYL-D-ALANINE LIGASE"/>
    <property type="match status" value="1"/>
</dbReference>
<evidence type="ECO:0000259" key="13">
    <source>
        <dbReference type="Pfam" id="PF02875"/>
    </source>
</evidence>